<name>A0ACC0QM76_9HYPO</name>
<comment type="caution">
    <text evidence="1">The sequence shown here is derived from an EMBL/GenBank/DDBJ whole genome shotgun (WGS) entry which is preliminary data.</text>
</comment>
<gene>
    <name evidence="1" type="ORF">NCS57_00988600</name>
</gene>
<evidence type="ECO:0000313" key="1">
    <source>
        <dbReference type="EMBL" id="KAI8660122.1"/>
    </source>
</evidence>
<proteinExistence type="predicted"/>
<reference evidence="1" key="1">
    <citation type="submission" date="2022-06" db="EMBL/GenBank/DDBJ databases">
        <title>Fusarium solani species complex genomes reveal bases of compartmentalisation and animal pathogenesis.</title>
        <authorList>
            <person name="Tsai I.J."/>
        </authorList>
    </citation>
    <scope>NUCLEOTIDE SEQUENCE</scope>
    <source>
        <strain evidence="1">Fu6.1</strain>
    </source>
</reference>
<protein>
    <submittedName>
        <fullName evidence="1">HET domain-containing protein</fullName>
    </submittedName>
</protein>
<sequence length="2257" mass="256749">MESGNAARDHIDEIRQDRSPGPNKRNVEDLENALNLLSVELYTSDTHFLLELLQNADDNQYEASKPTFSLTLTDDALITHCNETGFTKRNVEAICRIGKTSKVKSSAGRGYIGEKGIGFKSVFKVASTVWISSCEYSFKFEKERPLGMITPIWEQLPEDQLSKDAPEGGTSMRLQLSHDCDRRRLREEMTSFDPNILIFLRTLEQITLTPNAIKILENDKEIFHYATFTHTVPIMPYEPKREGITQSEILLAFPVQDTPSLSTAHQVYAFLPIRSYGFNFLIQADFLLTPNREDLNSSSWNKTLRDSIPKAFVAAVNHLKGTSLRYSWPRYIPSSLQGPFSKTSQQIEKSLKKSPVLESEHAYGGFKQPSSLTFVPDSFTFEDPEDGMKKALTLNEWTRSKYLSQKYSHDDVQHLKRIGLLELDFPTFVEDLKVHLGRRKDEEKYQPKIWHSRLAEIFIQQPIVPRYPASVFDLRIIPLRGGQWISAKEAKGMLFFPSEDTIELDLGDTSIMEINPDALESEARAELFRRLGAKQLNDQEICQAIFQLHESSSSTSQLSIESLVSQILFLFHHSWQIPNTNVMWVVTQMGQRVRACQVYTLLLEVGDEVLPALHRSYVDNVDLEDRERLDRWFTDGLGIRRVPPLVEGSANRFLLSRDISLVRDKWASADFLKLLRDNMEEYSEWLEMGSNKSREWIKSSEKLKACLAKTKVQCRGERPYARLNETILLPAGQGKWSKLEAHFPVLDVPEPESSSWSFLRHFGVRDGTNLELYLEILKTARDDKRSGDYIWVYEAIQDIWSQNDRAIGQAFSRQSIIFIPETKFTEPQWVIADECVWAGPELLRRTPVLNRVYGSCQALFKGFLGVKGTTTEILIAEAKKIRDDDNIEYIAALFLVIDAYARRDEESQQPKQRSKHQKQQPKQLAKMIRSLQDYPIFPIELERYKEGAQGRHMLRSWTSKTWFIADRPHLRESLADAVLLLAFDIGQFDRMEWIRHLPGIEERLLSKVAFCRPKPGLHAVQNDAYTKLFRTRAKFISWLIPFSWSERDNTVKQLKSAVVFCADRLEVTWVVRDGSDEHYSKPVPSRALAIQGDDGIHIYMNSQDVKSNSIPPEVAESLSAYCGIPDKAMTTLVVLTYKEETIEAELARRGVYKPFEDDPYADFGEDEEGEDEQCNEGSARNTSVEKPKVQQEKRPNPPNEHPKLRTATGPLKEVKVNVLVPSPADPGSTASAVDEMPPQARRHRKNKNRDSELNIMSEGPSKPQEGKSTSLDARTEAPEGKEMLWAILASLKEGIGFNLKYGSQHLTNHLSPVDTITRPTASLGQKIDAARSSQSLAYSTSVGRFPPPPSSSVPPAKTLSEVVESFSQPANTVKIEDLAQLPFVHGMDNKFSLTGQANMIFVPNPQDLPQLSSTARSNPNGFTVLPACLQLAKDGDRTIFIARNNLGTDDHELAFLGQALVSNRLKELLGDRYIEEKHWTSPMRCRLTQGPFNFEPKRATFTITSDDGANFTEFLVRNLYNEAMKWREECPNYHIEVHATAGSPGSPLVLRTSMMEMARKYRLGQTSAVPDNVFILICIFNSHAEPELRLFVDPWALYAAGELELEAKADYVNYHHVIIDRRSGIRDPEWTGVPRRKQGYAQLVWGFFQGDGPSHSLSPPAESYVWEPLRFSTNTRLLCLKPSDDIDELRGELKEISLDPPVGVEYFAISYAWGSSLKQFSLQTPRGRIPLTASLYLGLKRLRRKHEEIWLWADAICINQDDREGDDEKARQIRLMTNIFQSAARVYIWLGEEEDESDVAIRFLEKITPIASAEMDGQGPNHLPNIDFPKVEDPTWSILTKLLERKWFRRVWVAQELVLAQEAIVACGAHQMPWDTFHAAVKLCFAVVESEGFGFLLPQQTKVAAILHLGAFRQCYYSDRVGKDCAPRDELLTLLEHFQMAEATRQRDKLFALLSLAKDGKDYTPDYKKPLEHIITHFAGVLVERGRTMDLLYRARGYSKKFAQFPSWIPNWMSSPFPDTISRWPSKTCGKNFAAATSVNSDRPKPRVNGSALHIHGYKLDSIKKLGQCRSNTNEIRSYLNEIFSTVDEVYSDLAKDERRKIKCQLPIGNASKASRGNWHKGDRHASFLALMNYLKRHKELDKAESHKLLSLRRPDIPTVSDAQLRQLQPYMFTVLDFAELFSSAVVAVTNKRLVGIVPATAQEGDLVVMFGGSEVPFLIRKGLEPFQFYFVGECYFHGVMYGEHGIGSRIKEFQVC</sequence>
<organism evidence="1 2">
    <name type="scientific">Fusarium keratoplasticum</name>
    <dbReference type="NCBI Taxonomy" id="1328300"/>
    <lineage>
        <taxon>Eukaryota</taxon>
        <taxon>Fungi</taxon>
        <taxon>Dikarya</taxon>
        <taxon>Ascomycota</taxon>
        <taxon>Pezizomycotina</taxon>
        <taxon>Sordariomycetes</taxon>
        <taxon>Hypocreomycetidae</taxon>
        <taxon>Hypocreales</taxon>
        <taxon>Nectriaceae</taxon>
        <taxon>Fusarium</taxon>
        <taxon>Fusarium solani species complex</taxon>
    </lineage>
</organism>
<dbReference type="EMBL" id="CM046510">
    <property type="protein sequence ID" value="KAI8660122.1"/>
    <property type="molecule type" value="Genomic_DNA"/>
</dbReference>
<accession>A0ACC0QM76</accession>
<evidence type="ECO:0000313" key="2">
    <source>
        <dbReference type="Proteomes" id="UP001065298"/>
    </source>
</evidence>
<dbReference type="Proteomes" id="UP001065298">
    <property type="component" value="Chromosome 8"/>
</dbReference>
<keyword evidence="2" id="KW-1185">Reference proteome</keyword>